<dbReference type="InterPro" id="IPR007711">
    <property type="entry name" value="HigB-1"/>
</dbReference>
<name>A0A6J6GTD7_9ZZZZ</name>
<dbReference type="PANTHER" id="PTHR40266">
    <property type="entry name" value="TOXIN HIGB-1"/>
    <property type="match status" value="1"/>
</dbReference>
<protein>
    <submittedName>
        <fullName evidence="1">Unannotated protein</fullName>
    </submittedName>
</protein>
<dbReference type="Pfam" id="PF05015">
    <property type="entry name" value="HigB-like_toxin"/>
    <property type="match status" value="1"/>
</dbReference>
<organism evidence="1">
    <name type="scientific">freshwater metagenome</name>
    <dbReference type="NCBI Taxonomy" id="449393"/>
    <lineage>
        <taxon>unclassified sequences</taxon>
        <taxon>metagenomes</taxon>
        <taxon>ecological metagenomes</taxon>
    </lineage>
</organism>
<dbReference type="AlphaFoldDB" id="A0A6J6GTD7"/>
<sequence>MLQSFRDKDTERVWLRQRSRRLDQTTQRAALRKLLILDAADEIGDLRVPPGNRLEKLKGDRANSYSIRINDQWRICFRWTTAGPEDVEIVDYH</sequence>
<reference evidence="1" key="1">
    <citation type="submission" date="2020-05" db="EMBL/GenBank/DDBJ databases">
        <authorList>
            <person name="Chiriac C."/>
            <person name="Salcher M."/>
            <person name="Ghai R."/>
            <person name="Kavagutti S V."/>
        </authorList>
    </citation>
    <scope>NUCLEOTIDE SEQUENCE</scope>
</reference>
<gene>
    <name evidence="1" type="ORF">UFOPK1493_04498</name>
</gene>
<dbReference type="InterPro" id="IPR035093">
    <property type="entry name" value="RelE/ParE_toxin_dom_sf"/>
</dbReference>
<dbReference type="EMBL" id="CAEZSR010000367">
    <property type="protein sequence ID" value="CAB4603540.1"/>
    <property type="molecule type" value="Genomic_DNA"/>
</dbReference>
<evidence type="ECO:0000313" key="1">
    <source>
        <dbReference type="EMBL" id="CAB4603540.1"/>
    </source>
</evidence>
<dbReference type="Gene3D" id="3.30.2310.20">
    <property type="entry name" value="RelE-like"/>
    <property type="match status" value="1"/>
</dbReference>
<accession>A0A6J6GTD7</accession>
<dbReference type="SUPFAM" id="SSF143011">
    <property type="entry name" value="RelE-like"/>
    <property type="match status" value="1"/>
</dbReference>
<dbReference type="PANTHER" id="PTHR40266:SF2">
    <property type="entry name" value="TOXIN HIGB-1"/>
    <property type="match status" value="1"/>
</dbReference>
<proteinExistence type="predicted"/>